<evidence type="ECO:0000259" key="6">
    <source>
        <dbReference type="Pfam" id="PF16755"/>
    </source>
</evidence>
<keyword evidence="8" id="KW-1185">Reference proteome</keyword>
<evidence type="ECO:0000256" key="2">
    <source>
        <dbReference type="ARBA" id="ARBA00022448"/>
    </source>
</evidence>
<feature type="compositionally biased region" description="Low complexity" evidence="5">
    <location>
        <begin position="914"/>
        <end position="928"/>
    </location>
</feature>
<dbReference type="GO" id="GO:0008139">
    <property type="term" value="F:nuclear localization sequence binding"/>
    <property type="evidence" value="ECO:0007669"/>
    <property type="project" value="TreeGrafter"/>
</dbReference>
<feature type="region of interest" description="Disordered" evidence="5">
    <location>
        <begin position="758"/>
        <end position="785"/>
    </location>
</feature>
<dbReference type="GO" id="GO:0005643">
    <property type="term" value="C:nuclear pore"/>
    <property type="evidence" value="ECO:0007669"/>
    <property type="project" value="TreeGrafter"/>
</dbReference>
<dbReference type="HOGENOM" id="CLU_253002_0_0_1"/>
<protein>
    <recommendedName>
        <fullName evidence="6">Nucleoporin Nup159/Nup146 N-terminal domain-containing protein</fullName>
    </recommendedName>
</protein>
<feature type="compositionally biased region" description="Polar residues" evidence="5">
    <location>
        <begin position="1094"/>
        <end position="1103"/>
    </location>
</feature>
<evidence type="ECO:0000256" key="3">
    <source>
        <dbReference type="ARBA" id="ARBA00023242"/>
    </source>
</evidence>
<feature type="compositionally biased region" description="Gly residues" evidence="5">
    <location>
        <begin position="1230"/>
        <end position="1243"/>
    </location>
</feature>
<dbReference type="InterPro" id="IPR039462">
    <property type="entry name" value="Nup159/Nup146_N"/>
</dbReference>
<evidence type="ECO:0000256" key="4">
    <source>
        <dbReference type="SAM" id="Coils"/>
    </source>
</evidence>
<dbReference type="Gene3D" id="2.130.10.10">
    <property type="entry name" value="YVTN repeat-like/Quinoprotein amine dehydrogenase"/>
    <property type="match status" value="1"/>
</dbReference>
<accession>G0P8M6</accession>
<dbReference type="PANTHER" id="PTHR23193">
    <property type="entry name" value="NUCLEAR PORE COMPLEX PROTEIN NUP"/>
    <property type="match status" value="1"/>
</dbReference>
<dbReference type="InParanoid" id="G0P8M6"/>
<dbReference type="eggNOG" id="KOG3630">
    <property type="taxonomic scope" value="Eukaryota"/>
</dbReference>
<evidence type="ECO:0000313" key="8">
    <source>
        <dbReference type="Proteomes" id="UP000008068"/>
    </source>
</evidence>
<keyword evidence="4" id="KW-0175">Coiled coil</keyword>
<dbReference type="OrthoDB" id="248320at2759"/>
<feature type="compositionally biased region" description="Basic and acidic residues" evidence="5">
    <location>
        <begin position="1002"/>
        <end position="1038"/>
    </location>
</feature>
<dbReference type="OMA" id="ICKGMVS"/>
<feature type="compositionally biased region" description="Polar residues" evidence="5">
    <location>
        <begin position="1280"/>
        <end position="1308"/>
    </location>
</feature>
<dbReference type="GO" id="GO:0006405">
    <property type="term" value="P:RNA export from nucleus"/>
    <property type="evidence" value="ECO:0007669"/>
    <property type="project" value="TreeGrafter"/>
</dbReference>
<comment type="subcellular location">
    <subcellularLocation>
        <location evidence="1">Nucleus</location>
    </subcellularLocation>
</comment>
<dbReference type="GO" id="GO:0017056">
    <property type="term" value="F:structural constituent of nuclear pore"/>
    <property type="evidence" value="ECO:0007669"/>
    <property type="project" value="TreeGrafter"/>
</dbReference>
<keyword evidence="3" id="KW-0539">Nucleus</keyword>
<feature type="coiled-coil region" evidence="4">
    <location>
        <begin position="729"/>
        <end position="756"/>
    </location>
</feature>
<feature type="compositionally biased region" description="Low complexity" evidence="5">
    <location>
        <begin position="1039"/>
        <end position="1056"/>
    </location>
</feature>
<evidence type="ECO:0000313" key="7">
    <source>
        <dbReference type="EMBL" id="EGT47946.1"/>
    </source>
</evidence>
<dbReference type="Pfam" id="PF16755">
    <property type="entry name" value="Beta-prop_NUP159_NUP214"/>
    <property type="match status" value="1"/>
</dbReference>
<dbReference type="PANTHER" id="PTHR23193:SF46">
    <property type="entry name" value="NUCLEAR PORE COMPLEX PROTEIN NUP214"/>
    <property type="match status" value="1"/>
</dbReference>
<feature type="compositionally biased region" description="Polar residues" evidence="5">
    <location>
        <begin position="860"/>
        <end position="869"/>
    </location>
</feature>
<feature type="region of interest" description="Disordered" evidence="5">
    <location>
        <begin position="914"/>
        <end position="943"/>
    </location>
</feature>
<organism evidence="8">
    <name type="scientific">Caenorhabditis brenneri</name>
    <name type="common">Nematode worm</name>
    <dbReference type="NCBI Taxonomy" id="135651"/>
    <lineage>
        <taxon>Eukaryota</taxon>
        <taxon>Metazoa</taxon>
        <taxon>Ecdysozoa</taxon>
        <taxon>Nematoda</taxon>
        <taxon>Chromadorea</taxon>
        <taxon>Rhabditida</taxon>
        <taxon>Rhabditina</taxon>
        <taxon>Rhabditomorpha</taxon>
        <taxon>Rhabditoidea</taxon>
        <taxon>Rhabditidae</taxon>
        <taxon>Peloderinae</taxon>
        <taxon>Caenorhabditis</taxon>
    </lineage>
</organism>
<feature type="region of interest" description="Disordered" evidence="5">
    <location>
        <begin position="860"/>
        <end position="880"/>
    </location>
</feature>
<dbReference type="InterPro" id="IPR015943">
    <property type="entry name" value="WD40/YVTN_repeat-like_dom_sf"/>
</dbReference>
<gene>
    <name evidence="7" type="ORF">CAEBREN_08746</name>
</gene>
<dbReference type="SUPFAM" id="SSF117289">
    <property type="entry name" value="Nucleoporin domain"/>
    <property type="match status" value="1"/>
</dbReference>
<feature type="compositionally biased region" description="Low complexity" evidence="5">
    <location>
        <begin position="1332"/>
        <end position="1342"/>
    </location>
</feature>
<evidence type="ECO:0000256" key="5">
    <source>
        <dbReference type="SAM" id="MobiDB-lite"/>
    </source>
</evidence>
<feature type="compositionally biased region" description="Low complexity" evidence="5">
    <location>
        <begin position="1068"/>
        <end position="1085"/>
    </location>
</feature>
<reference evidence="8" key="1">
    <citation type="submission" date="2011-07" db="EMBL/GenBank/DDBJ databases">
        <authorList>
            <consortium name="Caenorhabditis brenneri Sequencing and Analysis Consortium"/>
            <person name="Wilson R.K."/>
        </authorList>
    </citation>
    <scope>NUCLEOTIDE SEQUENCE [LARGE SCALE GENOMIC DNA]</scope>
    <source>
        <strain evidence="8">PB2801</strain>
    </source>
</reference>
<dbReference type="GO" id="GO:0006606">
    <property type="term" value="P:protein import into nucleus"/>
    <property type="evidence" value="ECO:0007669"/>
    <property type="project" value="TreeGrafter"/>
</dbReference>
<feature type="compositionally biased region" description="Low complexity" evidence="5">
    <location>
        <begin position="1244"/>
        <end position="1255"/>
    </location>
</feature>
<feature type="region of interest" description="Disordered" evidence="5">
    <location>
        <begin position="1204"/>
        <end position="1422"/>
    </location>
</feature>
<proteinExistence type="predicted"/>
<evidence type="ECO:0000256" key="1">
    <source>
        <dbReference type="ARBA" id="ARBA00004123"/>
    </source>
</evidence>
<dbReference type="FunCoup" id="G0P8M6">
    <property type="interactions" value="323"/>
</dbReference>
<feature type="compositionally biased region" description="Low complexity" evidence="5">
    <location>
        <begin position="759"/>
        <end position="769"/>
    </location>
</feature>
<dbReference type="Proteomes" id="UP000008068">
    <property type="component" value="Unassembled WGS sequence"/>
</dbReference>
<keyword evidence="2" id="KW-0813">Transport</keyword>
<feature type="compositionally biased region" description="Polar residues" evidence="5">
    <location>
        <begin position="1411"/>
        <end position="1422"/>
    </location>
</feature>
<feature type="region of interest" description="Disordered" evidence="5">
    <location>
        <begin position="979"/>
        <end position="1103"/>
    </location>
</feature>
<feature type="domain" description="Nucleoporin Nup159/Nup146 N-terminal" evidence="6">
    <location>
        <begin position="61"/>
        <end position="399"/>
    </location>
</feature>
<dbReference type="STRING" id="135651.G0P8M6"/>
<dbReference type="EMBL" id="GL380137">
    <property type="protein sequence ID" value="EGT47946.1"/>
    <property type="molecule type" value="Genomic_DNA"/>
</dbReference>
<dbReference type="InterPro" id="IPR026054">
    <property type="entry name" value="Nucleoporin"/>
</dbReference>
<name>G0P8M6_CAEBE</name>
<sequence length="1422" mass="149817">MSNDEVAHDVSQVTDFHFHTCRKFRLFSEKPGTSVDGAIVRNRLATSSQLGVTFALVTANQMVCFPTKSLISYKLTRENMNVEVTELDVKTVNLAGVEQVNDMGINSDGTLLAVLHTRNNDVSVEVFDIKTLCTSPNTGPFKSLCSTRVGTEQTNQGSCLEWNPAFPDTFAAASTDRSIMVAKISPQNPSSQTLIGIGKLGAITTAISWSPKGKQLTIGDSLGKIVQLKPELDVVRSQFGPEHNPAYGKVTGLCWLATTEWLVSFERGTDHDAYLMRCKKDKKTEWMQYHELSYSSSKWPLPPQLFPATAILVDWNVVIVGNSKTSEISTVGKREDWQTWVSVEGEGIYLPTTASGKDTIPIGLAIDRSMTEEVLLKPDGSQKHRPSPLVMCLTNDGILTAHHIISTFPAHNPCQIASQCIPIAGLSKQQFETTVAPAATSPFSQLTAKPSTIFEQKSQLEPISATPKTTSAIPPSLASSAAPKTGGLFGLTSTPTPSTPLGISKPAAAPSLVSTPKAAPVLATPVKTESSPPVEVHTPEDKKAERLAAQKKVLVERVVAMNKTMSTTKDSIMKMSFAVGTLKSTVRECAETVKSSLSDSKEVMDELRYLILAIERMSDRTQHTVKEMDFEIDEKMELVTGVEDGERVLEKLRNMSETEKLMRFNKLETSADLLKNNFEECCDKMKKLKMTLNEKESLRKQAVLSPLRHNSNLNQLRSGAESDVALKVLRNVSKIIVDTREKIQQTELEFVRFRREASKGASKNANKKNTTIHQPSEMSILEGDAPQRATISDADIVKARQALVARIQKRGTVKTRNVNVESYKKVSVASKKKDDPIDTSNLSNAILKLSMTPRRVMTTSSFLPTTDCSTSKKSDAATQADEPPIIQKVVVTVETPAKPVTSAPVISVPVSKPATTTTTSTIATPSISVKKEEVNEQKPSASLPMSSSIFSGSLFGSKTSQASTGTSSLLAPEKSSIFNSSLTLSPPEPAKTAPKVTPEAAAVKEEQPATETPKEPVKEVPKVKEEKEEAPKAEEAKVVPEASVPAVTTPKTVPVAAEEKKEESTPKTASFSFNSTPSTTTSTSSIFGGGLKQTPGSTNTSSIFGGSAQATPVTAAKTSSIFGGAAAQTTPVSTSNTSSIFGGGAKAASSPFGNFGQNAQATQAQNTPSAASAVSFSFNTGAAPAPAKSTGFGSFGSGAPAKPSSVFGGGVTAPTVPNVDDGMEDDSVVSGGGPGGFMSGLGNSGSTNTSSSGNNPFAPKPSTTSTTNSSWLFGGGAKPQEQTQQKPSFSFANPSTNQPAASTSTSSVFGAGPKFGSQPVFGSKPFGGGAASGSSGLSKNASIFGGAVSSSPNAPATGGFAQFATGQKTSSLFGGGTTTQNQQANTSIFGGGAQTPAASSSSIFGGGSSANANKPSSFSSWR</sequence>